<dbReference type="EMBL" id="JBBHLL010000320">
    <property type="protein sequence ID" value="KAK7805986.1"/>
    <property type="molecule type" value="Genomic_DNA"/>
</dbReference>
<gene>
    <name evidence="2" type="ORF">U0070_011741</name>
</gene>
<dbReference type="AlphaFoldDB" id="A0AAW0HV02"/>
<evidence type="ECO:0000313" key="2">
    <source>
        <dbReference type="EMBL" id="KAK7805986.1"/>
    </source>
</evidence>
<comment type="caution">
    <text evidence="2">The sequence shown here is derived from an EMBL/GenBank/DDBJ whole genome shotgun (WGS) entry which is preliminary data.</text>
</comment>
<protein>
    <submittedName>
        <fullName evidence="2">Uncharacterized protein</fullName>
    </submittedName>
</protein>
<organism evidence="2 3">
    <name type="scientific">Myodes glareolus</name>
    <name type="common">Bank vole</name>
    <name type="synonym">Clethrionomys glareolus</name>
    <dbReference type="NCBI Taxonomy" id="447135"/>
    <lineage>
        <taxon>Eukaryota</taxon>
        <taxon>Metazoa</taxon>
        <taxon>Chordata</taxon>
        <taxon>Craniata</taxon>
        <taxon>Vertebrata</taxon>
        <taxon>Euteleostomi</taxon>
        <taxon>Mammalia</taxon>
        <taxon>Eutheria</taxon>
        <taxon>Euarchontoglires</taxon>
        <taxon>Glires</taxon>
        <taxon>Rodentia</taxon>
        <taxon>Myomorpha</taxon>
        <taxon>Muroidea</taxon>
        <taxon>Cricetidae</taxon>
        <taxon>Arvicolinae</taxon>
        <taxon>Myodes</taxon>
    </lineage>
</organism>
<evidence type="ECO:0000313" key="3">
    <source>
        <dbReference type="Proteomes" id="UP001488838"/>
    </source>
</evidence>
<keyword evidence="3" id="KW-1185">Reference proteome</keyword>
<proteinExistence type="predicted"/>
<reference evidence="2 3" key="1">
    <citation type="journal article" date="2023" name="bioRxiv">
        <title>Conserved and derived expression patterns and positive selection on dental genes reveal complex evolutionary context of ever-growing rodent molars.</title>
        <authorList>
            <person name="Calamari Z.T."/>
            <person name="Song A."/>
            <person name="Cohen E."/>
            <person name="Akter M."/>
            <person name="Roy R.D."/>
            <person name="Hallikas O."/>
            <person name="Christensen M.M."/>
            <person name="Li P."/>
            <person name="Marangoni P."/>
            <person name="Jernvall J."/>
            <person name="Klein O.D."/>
        </authorList>
    </citation>
    <scope>NUCLEOTIDE SEQUENCE [LARGE SCALE GENOMIC DNA]</scope>
    <source>
        <strain evidence="2">V071</strain>
    </source>
</reference>
<name>A0AAW0HV02_MYOGA</name>
<accession>A0AAW0HV02</accession>
<feature type="compositionally biased region" description="Basic residues" evidence="1">
    <location>
        <begin position="20"/>
        <end position="37"/>
    </location>
</feature>
<feature type="compositionally biased region" description="Basic and acidic residues" evidence="1">
    <location>
        <begin position="45"/>
        <end position="72"/>
    </location>
</feature>
<sequence>MTLVRHGACLQLSTTTMPNKKVRVNGRAKGAPKRHSTRLSVKAARANEHEAKKRSRERINKSSDKKDAKDPAQHACVRSQKPNHVHPEGQSSAFSMATSSTSQWLASSVLRSVVTSSGKQPFVTLPYTFASSSAFTGKLKEKNKAEPLYACPPPSPDSSYIPIGDPSVISCDPESHSPASCLTGISICPTQVIALSKHMKPLSLIQGEDLQDSMEMSVPLSSSIKKSLFLSTLLNMMEDFGTIYYLQNVKFDVGRTTECKVLRPTSVDEIQVEQNNPLQYESSKDD</sequence>
<dbReference type="Proteomes" id="UP001488838">
    <property type="component" value="Unassembled WGS sequence"/>
</dbReference>
<feature type="region of interest" description="Disordered" evidence="1">
    <location>
        <begin position="16"/>
        <end position="94"/>
    </location>
</feature>
<evidence type="ECO:0000256" key="1">
    <source>
        <dbReference type="SAM" id="MobiDB-lite"/>
    </source>
</evidence>